<proteinExistence type="inferred from homology"/>
<dbReference type="PRINTS" id="PR01243">
    <property type="entry name" value="NUCDPKINASE"/>
</dbReference>
<dbReference type="PROSITE" id="PS51374">
    <property type="entry name" value="NDPK_LIKE"/>
    <property type="match status" value="1"/>
</dbReference>
<sequence>MRGHATSAAHNGCASDDAFAARLASTHVVAHAPRLTSTHEALSPRYCKKHTPDAVAALTHAHPRDAVATQAQTKMAAMMDLERTYIMIKPDGVQRGLIGDIVKRFEQKGFKLVAAKLYSPSRAHFEKHYEDLKGKKFFPSMIDYMITGPVFCMVWAGKGAVKTGRKMLGETNPADSLPGSIRGDFCIDIGRNICHGSDTVENAEKEIALWFPEGTNAWTSHSQGWIYE</sequence>
<feature type="binding site" evidence="6">
    <location>
        <position position="192"/>
    </location>
    <ligand>
        <name>ATP</name>
        <dbReference type="ChEBI" id="CHEBI:30616"/>
    </ligand>
</feature>
<evidence type="ECO:0000259" key="8">
    <source>
        <dbReference type="SMART" id="SM00562"/>
    </source>
</evidence>
<evidence type="ECO:0000256" key="1">
    <source>
        <dbReference type="ARBA" id="ARBA00001946"/>
    </source>
</evidence>
<feature type="binding site" evidence="6">
    <location>
        <position position="182"/>
    </location>
    <ligand>
        <name>ATP</name>
        <dbReference type="ChEBI" id="CHEBI:30616"/>
    </ligand>
</feature>
<dbReference type="NCBIfam" id="NF001908">
    <property type="entry name" value="PRK00668.1"/>
    <property type="match status" value="1"/>
</dbReference>
<comment type="similarity">
    <text evidence="2 6 7">Belongs to the NDK family.</text>
</comment>
<dbReference type="InterPro" id="IPR001564">
    <property type="entry name" value="Nucleoside_diP_kinase"/>
</dbReference>
<dbReference type="EC" id="2.7.4.6" evidence="3"/>
<dbReference type="SUPFAM" id="SSF54919">
    <property type="entry name" value="Nucleoside diphosphate kinase, NDK"/>
    <property type="match status" value="1"/>
</dbReference>
<name>A0A7S3ZK71_9STRA</name>
<accession>A0A7S3ZK71</accession>
<keyword evidence="11" id="KW-1185">Reference proteome</keyword>
<evidence type="ECO:0000256" key="2">
    <source>
        <dbReference type="ARBA" id="ARBA00008142"/>
    </source>
</evidence>
<protein>
    <recommendedName>
        <fullName evidence="3">nucleoside-diphosphate kinase</fullName>
        <ecNumber evidence="3">2.7.4.6</ecNumber>
    </recommendedName>
</protein>
<comment type="cofactor">
    <cofactor evidence="1">
        <name>Mg(2+)</name>
        <dbReference type="ChEBI" id="CHEBI:18420"/>
    </cofactor>
</comment>
<dbReference type="GO" id="GO:0006228">
    <property type="term" value="P:UTP biosynthetic process"/>
    <property type="evidence" value="ECO:0007669"/>
    <property type="project" value="InterPro"/>
</dbReference>
<evidence type="ECO:0000256" key="6">
    <source>
        <dbReference type="PROSITE-ProRule" id="PRU00706"/>
    </source>
</evidence>
<reference evidence="9" key="1">
    <citation type="submission" date="2021-01" db="EMBL/GenBank/DDBJ databases">
        <authorList>
            <person name="Corre E."/>
            <person name="Pelletier E."/>
            <person name="Niang G."/>
            <person name="Scheremetjew M."/>
            <person name="Finn R."/>
            <person name="Kale V."/>
            <person name="Holt S."/>
            <person name="Cochrane G."/>
            <person name="Meng A."/>
            <person name="Brown T."/>
            <person name="Cohen L."/>
        </authorList>
    </citation>
    <scope>NUCLEOTIDE SEQUENCE</scope>
    <source>
        <strain evidence="9">CCMP1756</strain>
    </source>
</reference>
<evidence type="ECO:0000256" key="4">
    <source>
        <dbReference type="ARBA" id="ARBA00022679"/>
    </source>
</evidence>
<evidence type="ECO:0000313" key="11">
    <source>
        <dbReference type="Proteomes" id="UP000789595"/>
    </source>
</evidence>
<dbReference type="PANTHER" id="PTHR11349">
    <property type="entry name" value="NUCLEOSIDE DIPHOSPHATE KINASE"/>
    <property type="match status" value="1"/>
</dbReference>
<dbReference type="InterPro" id="IPR034907">
    <property type="entry name" value="NDK-like_dom"/>
</dbReference>
<dbReference type="GO" id="GO:0004550">
    <property type="term" value="F:nucleoside diphosphate kinase activity"/>
    <property type="evidence" value="ECO:0007669"/>
    <property type="project" value="UniProtKB-EC"/>
</dbReference>
<dbReference type="EMBL" id="HBIW01001266">
    <property type="protein sequence ID" value="CAE0685657.1"/>
    <property type="molecule type" value="Transcribed_RNA"/>
</dbReference>
<dbReference type="Gene3D" id="3.30.70.141">
    <property type="entry name" value="Nucleoside diphosphate kinase-like domain"/>
    <property type="match status" value="1"/>
</dbReference>
<dbReference type="GO" id="GO:0006183">
    <property type="term" value="P:GTP biosynthetic process"/>
    <property type="evidence" value="ECO:0007669"/>
    <property type="project" value="InterPro"/>
</dbReference>
<keyword evidence="5" id="KW-0418">Kinase</keyword>
<dbReference type="SMART" id="SM00562">
    <property type="entry name" value="NDK"/>
    <property type="match status" value="1"/>
</dbReference>
<feature type="binding site" evidence="6">
    <location>
        <position position="89"/>
    </location>
    <ligand>
        <name>ATP</name>
        <dbReference type="ChEBI" id="CHEBI:30616"/>
    </ligand>
</feature>
<evidence type="ECO:0000256" key="3">
    <source>
        <dbReference type="ARBA" id="ARBA00012966"/>
    </source>
</evidence>
<dbReference type="AlphaFoldDB" id="A0A7S3ZK71"/>
<evidence type="ECO:0000256" key="5">
    <source>
        <dbReference type="ARBA" id="ARBA00022777"/>
    </source>
</evidence>
<dbReference type="Pfam" id="PF00334">
    <property type="entry name" value="NDK"/>
    <property type="match status" value="1"/>
</dbReference>
<feature type="binding site" evidence="6">
    <location>
        <position position="171"/>
    </location>
    <ligand>
        <name>ATP</name>
        <dbReference type="ChEBI" id="CHEBI:30616"/>
    </ligand>
</feature>
<dbReference type="EMBL" id="CAKKNE010000001">
    <property type="protein sequence ID" value="CAH0364080.1"/>
    <property type="molecule type" value="Genomic_DNA"/>
</dbReference>
<reference evidence="10" key="2">
    <citation type="submission" date="2021-11" db="EMBL/GenBank/DDBJ databases">
        <authorList>
            <consortium name="Genoscope - CEA"/>
            <person name="William W."/>
        </authorList>
    </citation>
    <scope>NUCLEOTIDE SEQUENCE</scope>
</reference>
<evidence type="ECO:0000313" key="10">
    <source>
        <dbReference type="EMBL" id="CAH0364080.1"/>
    </source>
</evidence>
<feature type="active site" description="Pros-phosphohistidine intermediate" evidence="6">
    <location>
        <position position="195"/>
    </location>
</feature>
<dbReference type="HAMAP" id="MF_00451">
    <property type="entry name" value="NDP_kinase"/>
    <property type="match status" value="1"/>
</dbReference>
<dbReference type="CDD" id="cd04413">
    <property type="entry name" value="NDPk_I"/>
    <property type="match status" value="1"/>
</dbReference>
<dbReference type="GO" id="GO:0006241">
    <property type="term" value="P:CTP biosynthetic process"/>
    <property type="evidence" value="ECO:0007669"/>
    <property type="project" value="InterPro"/>
</dbReference>
<keyword evidence="4" id="KW-0808">Transferase</keyword>
<evidence type="ECO:0000256" key="7">
    <source>
        <dbReference type="RuleBase" id="RU004011"/>
    </source>
</evidence>
<feature type="binding site" evidence="6">
    <location>
        <position position="165"/>
    </location>
    <ligand>
        <name>ATP</name>
        <dbReference type="ChEBI" id="CHEBI:30616"/>
    </ligand>
</feature>
<organism evidence="9">
    <name type="scientific">Pelagomonas calceolata</name>
    <dbReference type="NCBI Taxonomy" id="35677"/>
    <lineage>
        <taxon>Eukaryota</taxon>
        <taxon>Sar</taxon>
        <taxon>Stramenopiles</taxon>
        <taxon>Ochrophyta</taxon>
        <taxon>Pelagophyceae</taxon>
        <taxon>Pelagomonadales</taxon>
        <taxon>Pelagomonadaceae</taxon>
        <taxon>Pelagomonas</taxon>
    </lineage>
</organism>
<feature type="domain" description="Nucleoside diphosphate kinase-like" evidence="8">
    <location>
        <begin position="81"/>
        <end position="217"/>
    </location>
</feature>
<gene>
    <name evidence="9" type="ORF">PCAL00307_LOCUS1091</name>
    <name evidence="10" type="ORF">PECAL_1P04320</name>
</gene>
<dbReference type="InterPro" id="IPR036850">
    <property type="entry name" value="NDK-like_dom_sf"/>
</dbReference>
<dbReference type="FunFam" id="3.30.70.141:FF:000002">
    <property type="entry name" value="Nucleoside diphosphate kinase"/>
    <property type="match status" value="1"/>
</dbReference>
<feature type="binding site" evidence="6">
    <location>
        <position position="137"/>
    </location>
    <ligand>
        <name>ATP</name>
        <dbReference type="ChEBI" id="CHEBI:30616"/>
    </ligand>
</feature>
<dbReference type="Proteomes" id="UP000789595">
    <property type="component" value="Unassembled WGS sequence"/>
</dbReference>
<evidence type="ECO:0000313" key="9">
    <source>
        <dbReference type="EMBL" id="CAE0685657.1"/>
    </source>
</evidence>
<dbReference type="OrthoDB" id="2162449at2759"/>